<comment type="caution">
    <text evidence="2">The sequence shown here is derived from an EMBL/GenBank/DDBJ whole genome shotgun (WGS) entry which is preliminary data.</text>
</comment>
<feature type="compositionally biased region" description="Basic and acidic residues" evidence="1">
    <location>
        <begin position="95"/>
        <end position="108"/>
    </location>
</feature>
<dbReference type="AlphaFoldDB" id="A0AAV4SQ47"/>
<evidence type="ECO:0000313" key="2">
    <source>
        <dbReference type="EMBL" id="GIY33738.1"/>
    </source>
</evidence>
<sequence>MTIAMKNAFIKENGTHIRNHSLRNESESNELCESSEMIEPNKKKTVDRTSLTDSKSTEPRPKKLRGRVEWFSEKCSGSRVQMEHPTSRNLSDKFSYSEKDKNGDAPRV</sequence>
<name>A0AAV4SQ47_CAEEX</name>
<keyword evidence="3" id="KW-1185">Reference proteome</keyword>
<dbReference type="EMBL" id="BPLR01009678">
    <property type="protein sequence ID" value="GIY33738.1"/>
    <property type="molecule type" value="Genomic_DNA"/>
</dbReference>
<reference evidence="2 3" key="1">
    <citation type="submission" date="2021-06" db="EMBL/GenBank/DDBJ databases">
        <title>Caerostris extrusa draft genome.</title>
        <authorList>
            <person name="Kono N."/>
            <person name="Arakawa K."/>
        </authorList>
    </citation>
    <scope>NUCLEOTIDE SEQUENCE [LARGE SCALE GENOMIC DNA]</scope>
</reference>
<gene>
    <name evidence="2" type="ORF">CEXT_217341</name>
</gene>
<evidence type="ECO:0000313" key="3">
    <source>
        <dbReference type="Proteomes" id="UP001054945"/>
    </source>
</evidence>
<proteinExistence type="predicted"/>
<evidence type="ECO:0000256" key="1">
    <source>
        <dbReference type="SAM" id="MobiDB-lite"/>
    </source>
</evidence>
<organism evidence="2 3">
    <name type="scientific">Caerostris extrusa</name>
    <name type="common">Bark spider</name>
    <name type="synonym">Caerostris bankana</name>
    <dbReference type="NCBI Taxonomy" id="172846"/>
    <lineage>
        <taxon>Eukaryota</taxon>
        <taxon>Metazoa</taxon>
        <taxon>Ecdysozoa</taxon>
        <taxon>Arthropoda</taxon>
        <taxon>Chelicerata</taxon>
        <taxon>Arachnida</taxon>
        <taxon>Araneae</taxon>
        <taxon>Araneomorphae</taxon>
        <taxon>Entelegynae</taxon>
        <taxon>Araneoidea</taxon>
        <taxon>Araneidae</taxon>
        <taxon>Caerostris</taxon>
    </lineage>
</organism>
<dbReference type="Proteomes" id="UP001054945">
    <property type="component" value="Unassembled WGS sequence"/>
</dbReference>
<feature type="region of interest" description="Disordered" evidence="1">
    <location>
        <begin position="19"/>
        <end position="108"/>
    </location>
</feature>
<feature type="compositionally biased region" description="Basic and acidic residues" evidence="1">
    <location>
        <begin position="55"/>
        <end position="72"/>
    </location>
</feature>
<protein>
    <submittedName>
        <fullName evidence="2">Uncharacterized protein</fullName>
    </submittedName>
</protein>
<accession>A0AAV4SQ47</accession>